<feature type="region of interest" description="Disordered" evidence="6">
    <location>
        <begin position="191"/>
        <end position="259"/>
    </location>
</feature>
<dbReference type="PANTHER" id="PTHR31003:SF3">
    <property type="entry name" value="HOMEODOMAIN-LIKE SUPERFAMILY PROTEIN-RELATED"/>
    <property type="match status" value="1"/>
</dbReference>
<dbReference type="Pfam" id="PF00249">
    <property type="entry name" value="Myb_DNA-binding"/>
    <property type="match status" value="1"/>
</dbReference>
<comment type="subcellular location">
    <subcellularLocation>
        <location evidence="1">Nucleus</location>
    </subcellularLocation>
</comment>
<evidence type="ECO:0000256" key="4">
    <source>
        <dbReference type="ARBA" id="ARBA00023163"/>
    </source>
</evidence>
<dbReference type="NCBIfam" id="TIGR01557">
    <property type="entry name" value="myb_SHAQKYF"/>
    <property type="match status" value="1"/>
</dbReference>
<keyword evidence="9" id="KW-1185">Reference proteome</keyword>
<dbReference type="Proteomes" id="UP000316621">
    <property type="component" value="Chromosome 1"/>
</dbReference>
<evidence type="ECO:0000313" key="9">
    <source>
        <dbReference type="Proteomes" id="UP000316621"/>
    </source>
</evidence>
<dbReference type="PANTHER" id="PTHR31003">
    <property type="entry name" value="MYB FAMILY TRANSCRIPTION FACTOR"/>
    <property type="match status" value="1"/>
</dbReference>
<sequence>MGSIAAAAAVTPELSLELKSTYVHKSINLFLREISVIGNVSERLSKLDDYIHRLEDEMKKIDAFKRELPLCMLLLNDAILILKEQTLHCTTSSSTTTDAHPVVEQFIPLMKNNSDDGLKKEKVSKDKMSWMSSAQLWSSNSSQDEKNKSPLQRPVEEVADECEALNTLPMRKFKKLDGAFLPFKGFNGFPVTMPRTVRKEDKEVPQPTTPSLSLSPPSSEEQLNSRSRNIQSSAPTTTANPPVYLQNGTPQPPSRKHRRCWSPDLHRRFVSALQQLGGCQVATPKQIRELMKVDGLTNDEVKSHLQKYRLHTRRAPNSSSTTAANEQQGVVVLGGLWVSSSQDNDYGSSKSGNSESESPQGPLQLAATNGGVSTTCGDDSMEDEEDRRSESYSWKGHLHKPVESDA</sequence>
<keyword evidence="4" id="KW-0804">Transcription</keyword>
<dbReference type="InterPro" id="IPR058673">
    <property type="entry name" value="HHO5-like_N"/>
</dbReference>
<dbReference type="InterPro" id="IPR009057">
    <property type="entry name" value="Homeodomain-like_sf"/>
</dbReference>
<evidence type="ECO:0000313" key="8">
    <source>
        <dbReference type="EMBL" id="RZC45219.1"/>
    </source>
</evidence>
<keyword evidence="2" id="KW-0805">Transcription regulation</keyword>
<protein>
    <recommendedName>
        <fullName evidence="7">HTH myb-type domain-containing protein</fullName>
    </recommendedName>
</protein>
<dbReference type="PROSITE" id="PS51294">
    <property type="entry name" value="HTH_MYB"/>
    <property type="match status" value="1"/>
</dbReference>
<accession>A0A4Y7ICV1</accession>
<dbReference type="InterPro" id="IPR006447">
    <property type="entry name" value="Myb_dom_plants"/>
</dbReference>
<feature type="domain" description="HTH myb-type" evidence="7">
    <location>
        <begin position="255"/>
        <end position="313"/>
    </location>
</feature>
<evidence type="ECO:0000256" key="3">
    <source>
        <dbReference type="ARBA" id="ARBA00023125"/>
    </source>
</evidence>
<dbReference type="GO" id="GO:0003700">
    <property type="term" value="F:DNA-binding transcription factor activity"/>
    <property type="evidence" value="ECO:0007669"/>
    <property type="project" value="InterPro"/>
</dbReference>
<feature type="compositionally biased region" description="Low complexity" evidence="6">
    <location>
        <begin position="205"/>
        <end position="222"/>
    </location>
</feature>
<feature type="compositionally biased region" description="Polar residues" evidence="6">
    <location>
        <begin position="224"/>
        <end position="240"/>
    </location>
</feature>
<name>A0A4Y7ICV1_PAPSO</name>
<dbReference type="InterPro" id="IPR017930">
    <property type="entry name" value="Myb_dom"/>
</dbReference>
<dbReference type="EMBL" id="CM010715">
    <property type="protein sequence ID" value="RZC45219.1"/>
    <property type="molecule type" value="Genomic_DNA"/>
</dbReference>
<evidence type="ECO:0000256" key="1">
    <source>
        <dbReference type="ARBA" id="ARBA00004123"/>
    </source>
</evidence>
<dbReference type="AlphaFoldDB" id="A0A4Y7ICV1"/>
<dbReference type="Gramene" id="RZC45219">
    <property type="protein sequence ID" value="RZC45219"/>
    <property type="gene ID" value="C5167_038160"/>
</dbReference>
<dbReference type="Gene3D" id="1.10.10.60">
    <property type="entry name" value="Homeodomain-like"/>
    <property type="match status" value="1"/>
</dbReference>
<keyword evidence="3" id="KW-0238">DNA-binding</keyword>
<dbReference type="OrthoDB" id="1908613at2759"/>
<evidence type="ECO:0000256" key="6">
    <source>
        <dbReference type="SAM" id="MobiDB-lite"/>
    </source>
</evidence>
<feature type="region of interest" description="Disordered" evidence="6">
    <location>
        <begin position="342"/>
        <end position="406"/>
    </location>
</feature>
<proteinExistence type="predicted"/>
<dbReference type="FunFam" id="1.10.10.60:FF:000002">
    <property type="entry name" value="Myb family transcription factor"/>
    <property type="match status" value="1"/>
</dbReference>
<gene>
    <name evidence="8" type="ORF">C5167_038160</name>
</gene>
<dbReference type="GO" id="GO:0003677">
    <property type="term" value="F:DNA binding"/>
    <property type="evidence" value="ECO:0007669"/>
    <property type="project" value="UniProtKB-KW"/>
</dbReference>
<feature type="region of interest" description="Disordered" evidence="6">
    <location>
        <begin position="134"/>
        <end position="155"/>
    </location>
</feature>
<feature type="compositionally biased region" description="Low complexity" evidence="6">
    <location>
        <begin position="342"/>
        <end position="358"/>
    </location>
</feature>
<dbReference type="OMA" id="CMILIND"/>
<dbReference type="GO" id="GO:0005634">
    <property type="term" value="C:nucleus"/>
    <property type="evidence" value="ECO:0007669"/>
    <property type="project" value="UniProtKB-SubCell"/>
</dbReference>
<evidence type="ECO:0000256" key="5">
    <source>
        <dbReference type="ARBA" id="ARBA00023242"/>
    </source>
</evidence>
<organism evidence="8 9">
    <name type="scientific">Papaver somniferum</name>
    <name type="common">Opium poppy</name>
    <dbReference type="NCBI Taxonomy" id="3469"/>
    <lineage>
        <taxon>Eukaryota</taxon>
        <taxon>Viridiplantae</taxon>
        <taxon>Streptophyta</taxon>
        <taxon>Embryophyta</taxon>
        <taxon>Tracheophyta</taxon>
        <taxon>Spermatophyta</taxon>
        <taxon>Magnoliopsida</taxon>
        <taxon>Ranunculales</taxon>
        <taxon>Papaveraceae</taxon>
        <taxon>Papaveroideae</taxon>
        <taxon>Papaver</taxon>
    </lineage>
</organism>
<dbReference type="SUPFAM" id="SSF46689">
    <property type="entry name" value="Homeodomain-like"/>
    <property type="match status" value="1"/>
</dbReference>
<evidence type="ECO:0000259" key="7">
    <source>
        <dbReference type="PROSITE" id="PS51294"/>
    </source>
</evidence>
<keyword evidence="5" id="KW-0539">Nucleus</keyword>
<reference evidence="8 9" key="1">
    <citation type="journal article" date="2018" name="Science">
        <title>The opium poppy genome and morphinan production.</title>
        <authorList>
            <person name="Guo L."/>
            <person name="Winzer T."/>
            <person name="Yang X."/>
            <person name="Li Y."/>
            <person name="Ning Z."/>
            <person name="He Z."/>
            <person name="Teodor R."/>
            <person name="Lu Y."/>
            <person name="Bowser T.A."/>
            <person name="Graham I.A."/>
            <person name="Ye K."/>
        </authorList>
    </citation>
    <scope>NUCLEOTIDE SEQUENCE [LARGE SCALE GENOMIC DNA]</scope>
    <source>
        <strain evidence="9">cv. HN1</strain>
        <tissue evidence="8">Leaves</tissue>
    </source>
</reference>
<feature type="compositionally biased region" description="Polar residues" evidence="6">
    <location>
        <begin position="366"/>
        <end position="377"/>
    </location>
</feature>
<dbReference type="InterPro" id="IPR001005">
    <property type="entry name" value="SANT/Myb"/>
</dbReference>
<dbReference type="InterPro" id="IPR044787">
    <property type="entry name" value="HHO5-like"/>
</dbReference>
<evidence type="ECO:0000256" key="2">
    <source>
        <dbReference type="ARBA" id="ARBA00023015"/>
    </source>
</evidence>
<dbReference type="Pfam" id="PF26575">
    <property type="entry name" value="HHO5_N"/>
    <property type="match status" value="1"/>
</dbReference>